<protein>
    <recommendedName>
        <fullName evidence="4">Polyketide cyclase/dehydrase</fullName>
    </recommendedName>
</protein>
<dbReference type="EMBL" id="CP001802">
    <property type="protein sequence ID" value="ACY20544.1"/>
    <property type="molecule type" value="Genomic_DNA"/>
</dbReference>
<keyword evidence="3" id="KW-1185">Reference proteome</keyword>
<dbReference type="AlphaFoldDB" id="D0L5L5"/>
<name>D0L5L5_GORB4</name>
<dbReference type="STRING" id="526226.Gbro_1249"/>
<gene>
    <name evidence="2" type="ordered locus">Gbro_1249</name>
</gene>
<evidence type="ECO:0008006" key="4">
    <source>
        <dbReference type="Google" id="ProtNLM"/>
    </source>
</evidence>
<dbReference type="KEGG" id="gbr:Gbro_1249"/>
<organism evidence="2 3">
    <name type="scientific">Gordonia bronchialis (strain ATCC 25592 / DSM 43247 / BCRC 13721 / JCM 3198 / KCTC 3076 / NBRC 16047 / NCTC 10667)</name>
    <name type="common">Rhodococcus bronchialis</name>
    <dbReference type="NCBI Taxonomy" id="526226"/>
    <lineage>
        <taxon>Bacteria</taxon>
        <taxon>Bacillati</taxon>
        <taxon>Actinomycetota</taxon>
        <taxon>Actinomycetes</taxon>
        <taxon>Mycobacteriales</taxon>
        <taxon>Gordoniaceae</taxon>
        <taxon>Gordonia</taxon>
    </lineage>
</organism>
<evidence type="ECO:0000313" key="3">
    <source>
        <dbReference type="Proteomes" id="UP000001219"/>
    </source>
</evidence>
<keyword evidence="1" id="KW-0472">Membrane</keyword>
<dbReference type="HOGENOM" id="CLU_106644_0_0_11"/>
<evidence type="ECO:0000313" key="2">
    <source>
        <dbReference type="EMBL" id="ACY20544.1"/>
    </source>
</evidence>
<keyword evidence="1" id="KW-0812">Transmembrane</keyword>
<dbReference type="Proteomes" id="UP000001219">
    <property type="component" value="Chromosome"/>
</dbReference>
<reference evidence="2 3" key="2">
    <citation type="journal article" date="2010" name="Stand. Genomic Sci.">
        <title>Complete genome sequence of Gordonia bronchialis type strain (3410).</title>
        <authorList>
            <person name="Ivanova N."/>
            <person name="Sikorski J."/>
            <person name="Jando M."/>
            <person name="Lapidus A."/>
            <person name="Nolan M."/>
            <person name="Lucas S."/>
            <person name="Del Rio T.G."/>
            <person name="Tice H."/>
            <person name="Copeland A."/>
            <person name="Cheng J.F."/>
            <person name="Chen F."/>
            <person name="Bruce D."/>
            <person name="Goodwin L."/>
            <person name="Pitluck S."/>
            <person name="Mavromatis K."/>
            <person name="Ovchinnikova G."/>
            <person name="Pati A."/>
            <person name="Chen A."/>
            <person name="Palaniappan K."/>
            <person name="Land M."/>
            <person name="Hauser L."/>
            <person name="Chang Y.J."/>
            <person name="Jeffries C.D."/>
            <person name="Chain P."/>
            <person name="Saunders E."/>
            <person name="Han C."/>
            <person name="Detter J.C."/>
            <person name="Brettin T."/>
            <person name="Rohde M."/>
            <person name="Goker M."/>
            <person name="Bristow J."/>
            <person name="Eisen J.A."/>
            <person name="Markowitz V."/>
            <person name="Hugenholtz P."/>
            <person name="Klenk H.P."/>
            <person name="Kyrpides N.C."/>
        </authorList>
    </citation>
    <scope>NUCLEOTIDE SEQUENCE [LARGE SCALE GENOMIC DNA]</scope>
    <source>
        <strain evidence="3">ATCC 25592 / DSM 43247 / BCRC 13721 / JCM 3198 / KCTC 3076 / NBRC 16047 / NCTC 10667</strain>
    </source>
</reference>
<reference evidence="3" key="1">
    <citation type="submission" date="2009-10" db="EMBL/GenBank/DDBJ databases">
        <title>The complete chromosome of Gordonia bronchialis DSM 43247.</title>
        <authorList>
            <consortium name="US DOE Joint Genome Institute (JGI-PGF)"/>
            <person name="Lucas S."/>
            <person name="Copeland A."/>
            <person name="Lapidus A."/>
            <person name="Glavina del Rio T."/>
            <person name="Dalin E."/>
            <person name="Tice H."/>
            <person name="Bruce D."/>
            <person name="Goodwin L."/>
            <person name="Pitluck S."/>
            <person name="Kyrpides N."/>
            <person name="Mavromatis K."/>
            <person name="Ivanova N."/>
            <person name="Ovchinnikova G."/>
            <person name="Saunders E."/>
            <person name="Brettin T."/>
            <person name="Detter J.C."/>
            <person name="Han C."/>
            <person name="Larimer F."/>
            <person name="Land M."/>
            <person name="Hauser L."/>
            <person name="Markowitz V."/>
            <person name="Cheng J.-F."/>
            <person name="Hugenholtz P."/>
            <person name="Woyke T."/>
            <person name="Wu D."/>
            <person name="Jando M."/>
            <person name="Schneider S."/>
            <person name="Goeker M."/>
            <person name="Klenk H.-P."/>
            <person name="Eisen J.A."/>
        </authorList>
    </citation>
    <scope>NUCLEOTIDE SEQUENCE [LARGE SCALE GENOMIC DNA]</scope>
    <source>
        <strain evidence="3">ATCC 25592 / DSM 43247 / BCRC 13721 / JCM 3198 / KCTC 3076 / NBRC 16047 / NCTC 10667</strain>
    </source>
</reference>
<evidence type="ECO:0000256" key="1">
    <source>
        <dbReference type="SAM" id="Phobius"/>
    </source>
</evidence>
<dbReference type="RefSeq" id="WP_012833117.1">
    <property type="nucleotide sequence ID" value="NC_013441.1"/>
</dbReference>
<proteinExistence type="predicted"/>
<sequence length="226" mass="25066">MSGTVIVLGVVAVLAVLGVVWLVALFVLFGLASRPDRFRVRDMTLDEVDDYIERRAAFAITIRETTPLSRREVWERLTGAPYLSSLSMLAGPEWSVSGTGRVAVGATRTMSGTFLSVAQRLAAVDERERIVLIGTGVSVPLAIKDFAERFTLTDGERLNTITVTWEIAGSPRWVGFLPWRWGAPLIRPVLAFVLRHILRLKPFRRPGTGRPEVDDATRRHDQSSPS</sequence>
<accession>D0L5L5</accession>
<dbReference type="eggNOG" id="COG3832">
    <property type="taxonomic scope" value="Bacteria"/>
</dbReference>
<keyword evidence="1" id="KW-1133">Transmembrane helix</keyword>
<feature type="transmembrane region" description="Helical" evidence="1">
    <location>
        <begin position="6"/>
        <end position="31"/>
    </location>
</feature>